<feature type="transmembrane region" description="Helical" evidence="6">
    <location>
        <begin position="46"/>
        <end position="66"/>
    </location>
</feature>
<evidence type="ECO:0000313" key="7">
    <source>
        <dbReference type="EMBL" id="SCM52884.1"/>
    </source>
</evidence>
<keyword evidence="4 6" id="KW-1133">Transmembrane helix</keyword>
<dbReference type="GO" id="GO:0005886">
    <property type="term" value="C:plasma membrane"/>
    <property type="evidence" value="ECO:0007669"/>
    <property type="project" value="UniProtKB-SubCell"/>
</dbReference>
<evidence type="ECO:0000256" key="2">
    <source>
        <dbReference type="ARBA" id="ARBA00022475"/>
    </source>
</evidence>
<feature type="transmembrane region" description="Helical" evidence="6">
    <location>
        <begin position="95"/>
        <end position="113"/>
    </location>
</feature>
<evidence type="ECO:0000256" key="5">
    <source>
        <dbReference type="ARBA" id="ARBA00023136"/>
    </source>
</evidence>
<dbReference type="RefSeq" id="WP_072308881.1">
    <property type="nucleotide sequence ID" value="NZ_FMIQ01000044.1"/>
</dbReference>
<feature type="transmembrane region" description="Helical" evidence="6">
    <location>
        <begin position="73"/>
        <end position="89"/>
    </location>
</feature>
<feature type="transmembrane region" description="Helical" evidence="6">
    <location>
        <begin position="20"/>
        <end position="40"/>
    </location>
</feature>
<dbReference type="EMBL" id="FMIQ01000044">
    <property type="protein sequence ID" value="SCM52884.1"/>
    <property type="molecule type" value="Genomic_DNA"/>
</dbReference>
<keyword evidence="5 6" id="KW-0472">Membrane</keyword>
<evidence type="ECO:0000256" key="4">
    <source>
        <dbReference type="ARBA" id="ARBA00022989"/>
    </source>
</evidence>
<protein>
    <submittedName>
        <fullName evidence="7">Fusaric acid resistance protein family protein</fullName>
    </submittedName>
</protein>
<name>A0A1C6Z1J6_HAFAL</name>
<dbReference type="OrthoDB" id="977186at2"/>
<proteinExistence type="predicted"/>
<dbReference type="Proteomes" id="UP000094844">
    <property type="component" value="Unassembled WGS sequence"/>
</dbReference>
<feature type="transmembrane region" description="Helical" evidence="6">
    <location>
        <begin position="141"/>
        <end position="162"/>
    </location>
</feature>
<accession>A0A1C6Z1J6</accession>
<dbReference type="AlphaFoldDB" id="A0A1C6Z1J6"/>
<evidence type="ECO:0000313" key="8">
    <source>
        <dbReference type="Proteomes" id="UP000094844"/>
    </source>
</evidence>
<dbReference type="PANTHER" id="PTHR30509:SF42">
    <property type="entry name" value="INNER MEMBRANE PROTEIN YEEA"/>
    <property type="match status" value="1"/>
</dbReference>
<comment type="subcellular location">
    <subcellularLocation>
        <location evidence="1">Cell membrane</location>
        <topology evidence="1">Multi-pass membrane protein</topology>
    </subcellularLocation>
</comment>
<feature type="transmembrane region" description="Helical" evidence="6">
    <location>
        <begin position="118"/>
        <end position="135"/>
    </location>
</feature>
<dbReference type="PANTHER" id="PTHR30509">
    <property type="entry name" value="P-HYDROXYBENZOIC ACID EFFLUX PUMP SUBUNIT-RELATED"/>
    <property type="match status" value="1"/>
</dbReference>
<organism evidence="7 8">
    <name type="scientific">Hafnia alvei</name>
    <dbReference type="NCBI Taxonomy" id="569"/>
    <lineage>
        <taxon>Bacteria</taxon>
        <taxon>Pseudomonadati</taxon>
        <taxon>Pseudomonadota</taxon>
        <taxon>Gammaproteobacteria</taxon>
        <taxon>Enterobacterales</taxon>
        <taxon>Hafniaceae</taxon>
        <taxon>Hafnia</taxon>
    </lineage>
</organism>
<dbReference type="Pfam" id="PF04632">
    <property type="entry name" value="FUSC"/>
    <property type="match status" value="1"/>
</dbReference>
<sequence>MSGCVKITKREKFLYKHFRFVHAIRISISFVLTFVILHFANLPDHTWPLITLVVVMGPISFLGSAVPRALERIGGTLAGAMLGIIALKIEMFSFAYMLIWCAICMFICGYLTLGKKPYLALLIGITLSVVSSAPAGDVMTAFWRSANIILGAFLAIIFTGLYPQRAYVHWRLKLGCIINRLSKLYQTVNSRNLIEQPCLDKEIQKIVLDIVSLRSLIVAACKECHRSKEEFELIQKTCTNIICILESQAHAHWESRKSHFLIINSSELHESIYMTVNALQDIEDTLELGQLSSIDMTNIKLSDSVSNLHQSLLYDNTDVNNYEASVYGYIWLSLELAKQFEVLKLSVNNILFKK</sequence>
<evidence type="ECO:0000256" key="6">
    <source>
        <dbReference type="SAM" id="Phobius"/>
    </source>
</evidence>
<gene>
    <name evidence="7" type="ORF">BN1044_02371</name>
</gene>
<evidence type="ECO:0000256" key="1">
    <source>
        <dbReference type="ARBA" id="ARBA00004651"/>
    </source>
</evidence>
<dbReference type="GO" id="GO:0022857">
    <property type="term" value="F:transmembrane transporter activity"/>
    <property type="evidence" value="ECO:0007669"/>
    <property type="project" value="InterPro"/>
</dbReference>
<dbReference type="InterPro" id="IPR006726">
    <property type="entry name" value="PHBA_efflux_AaeB/fusaric-R"/>
</dbReference>
<keyword evidence="3 6" id="KW-0812">Transmembrane</keyword>
<evidence type="ECO:0000256" key="3">
    <source>
        <dbReference type="ARBA" id="ARBA00022692"/>
    </source>
</evidence>
<reference evidence="7 8" key="1">
    <citation type="submission" date="2016-09" db="EMBL/GenBank/DDBJ databases">
        <authorList>
            <person name="Capua I."/>
            <person name="De Benedictis P."/>
            <person name="Joannis T."/>
            <person name="Lombin L.H."/>
            <person name="Cattoli G."/>
        </authorList>
    </citation>
    <scope>NUCLEOTIDE SEQUENCE [LARGE SCALE GENOMIC DNA]</scope>
    <source>
        <strain evidence="7 8">GB001</strain>
    </source>
</reference>
<keyword evidence="2" id="KW-1003">Cell membrane</keyword>